<dbReference type="KEGG" id="pgu:PGUG_01198"/>
<dbReference type="InterPro" id="IPR045069">
    <property type="entry name" value="MATE_euk"/>
</dbReference>
<protein>
    <recommendedName>
        <fullName evidence="9">MATE efflux family protein</fullName>
    </recommendedName>
</protein>
<feature type="transmembrane region" description="Helical" evidence="6">
    <location>
        <begin position="213"/>
        <end position="241"/>
    </location>
</feature>
<feature type="transmembrane region" description="Helical" evidence="6">
    <location>
        <begin position="262"/>
        <end position="283"/>
    </location>
</feature>
<dbReference type="HOGENOM" id="CLU_012893_1_2_1"/>
<dbReference type="eggNOG" id="KOG1347">
    <property type="taxonomic scope" value="Eukaryota"/>
</dbReference>
<keyword evidence="5 6" id="KW-0472">Membrane</keyword>
<feature type="transmembrane region" description="Helical" evidence="6">
    <location>
        <begin position="387"/>
        <end position="405"/>
    </location>
</feature>
<feature type="transmembrane region" description="Helical" evidence="6">
    <location>
        <begin position="303"/>
        <end position="323"/>
    </location>
</feature>
<dbReference type="NCBIfam" id="TIGR00797">
    <property type="entry name" value="matE"/>
    <property type="match status" value="1"/>
</dbReference>
<comment type="similarity">
    <text evidence="2">Belongs to the multi antimicrobial extrusion (MATE) (TC 2.A.66.1) family.</text>
</comment>
<gene>
    <name evidence="7" type="ORF">PGUG_01198</name>
</gene>
<dbReference type="Proteomes" id="UP000001997">
    <property type="component" value="Unassembled WGS sequence"/>
</dbReference>
<proteinExistence type="inferred from homology"/>
<dbReference type="GO" id="GO:1990961">
    <property type="term" value="P:xenobiotic detoxification by transmembrane export across the plasma membrane"/>
    <property type="evidence" value="ECO:0007669"/>
    <property type="project" value="InterPro"/>
</dbReference>
<feature type="transmembrane region" description="Helical" evidence="6">
    <location>
        <begin position="344"/>
        <end position="367"/>
    </location>
</feature>
<dbReference type="InterPro" id="IPR002528">
    <property type="entry name" value="MATE_fam"/>
</dbReference>
<feature type="transmembrane region" description="Helical" evidence="6">
    <location>
        <begin position="152"/>
        <end position="173"/>
    </location>
</feature>
<evidence type="ECO:0000256" key="1">
    <source>
        <dbReference type="ARBA" id="ARBA00004141"/>
    </source>
</evidence>
<evidence type="ECO:0000256" key="3">
    <source>
        <dbReference type="ARBA" id="ARBA00022692"/>
    </source>
</evidence>
<organism evidence="7 8">
    <name type="scientific">Meyerozyma guilliermondii (strain ATCC 6260 / CBS 566 / DSM 6381 / JCM 1539 / NBRC 10279 / NRRL Y-324)</name>
    <name type="common">Yeast</name>
    <name type="synonym">Candida guilliermondii</name>
    <dbReference type="NCBI Taxonomy" id="294746"/>
    <lineage>
        <taxon>Eukaryota</taxon>
        <taxon>Fungi</taxon>
        <taxon>Dikarya</taxon>
        <taxon>Ascomycota</taxon>
        <taxon>Saccharomycotina</taxon>
        <taxon>Pichiomycetes</taxon>
        <taxon>Debaryomycetaceae</taxon>
        <taxon>Meyerozyma</taxon>
    </lineage>
</organism>
<dbReference type="RefSeq" id="XP_001487821.2">
    <property type="nucleotide sequence ID" value="XM_001487771.1"/>
</dbReference>
<dbReference type="VEuPathDB" id="FungiDB:PGUG_01198"/>
<reference evidence="7 8" key="1">
    <citation type="journal article" date="2009" name="Nature">
        <title>Evolution of pathogenicity and sexual reproduction in eight Candida genomes.</title>
        <authorList>
            <person name="Butler G."/>
            <person name="Rasmussen M.D."/>
            <person name="Lin M.F."/>
            <person name="Santos M.A."/>
            <person name="Sakthikumar S."/>
            <person name="Munro C.A."/>
            <person name="Rheinbay E."/>
            <person name="Grabherr M."/>
            <person name="Forche A."/>
            <person name="Reedy J.L."/>
            <person name="Agrafioti I."/>
            <person name="Arnaud M.B."/>
            <person name="Bates S."/>
            <person name="Brown A.J."/>
            <person name="Brunke S."/>
            <person name="Costanzo M.C."/>
            <person name="Fitzpatrick D.A."/>
            <person name="de Groot P.W."/>
            <person name="Harris D."/>
            <person name="Hoyer L.L."/>
            <person name="Hube B."/>
            <person name="Klis F.M."/>
            <person name="Kodira C."/>
            <person name="Lennard N."/>
            <person name="Logue M.E."/>
            <person name="Martin R."/>
            <person name="Neiman A.M."/>
            <person name="Nikolaou E."/>
            <person name="Quail M.A."/>
            <person name="Quinn J."/>
            <person name="Santos M.C."/>
            <person name="Schmitzberger F.F."/>
            <person name="Sherlock G."/>
            <person name="Shah P."/>
            <person name="Silverstein K.A."/>
            <person name="Skrzypek M.S."/>
            <person name="Soll D."/>
            <person name="Staggs R."/>
            <person name="Stansfield I."/>
            <person name="Stumpf M.P."/>
            <person name="Sudbery P.E."/>
            <person name="Srikantha T."/>
            <person name="Zeng Q."/>
            <person name="Berman J."/>
            <person name="Berriman M."/>
            <person name="Heitman J."/>
            <person name="Gow N.A."/>
            <person name="Lorenz M.C."/>
            <person name="Birren B.W."/>
            <person name="Kellis M."/>
            <person name="Cuomo C.A."/>
        </authorList>
    </citation>
    <scope>NUCLEOTIDE SEQUENCE [LARGE SCALE GENOMIC DNA]</scope>
    <source>
        <strain evidence="8">ATCC 6260 / CBS 566 / DSM 6381 / JCM 1539 / NBRC 10279 / NRRL Y-324</strain>
    </source>
</reference>
<dbReference type="GO" id="GO:0016020">
    <property type="term" value="C:membrane"/>
    <property type="evidence" value="ECO:0007669"/>
    <property type="project" value="UniProtKB-SubCell"/>
</dbReference>
<dbReference type="CDD" id="cd13132">
    <property type="entry name" value="MATE_eukaryotic"/>
    <property type="match status" value="1"/>
</dbReference>
<accession>A5DD43</accession>
<evidence type="ECO:0000256" key="2">
    <source>
        <dbReference type="ARBA" id="ARBA00010199"/>
    </source>
</evidence>
<keyword evidence="8" id="KW-1185">Reference proteome</keyword>
<evidence type="ECO:0000256" key="5">
    <source>
        <dbReference type="ARBA" id="ARBA00023136"/>
    </source>
</evidence>
<sequence>MSSSPDDSTSLISENCLNKYGSTDPESHIHSPALISDFVAVGKASFPLITTLFLQYSISVFAIISVGGLGKNELAAVSLATITYNVGNSIFNGMATSLDTFCAQAYGSGNHRLVGMYFQRGSAMLLVTSIPVLLFWCFSASILKFIVPQKELLLLAQTYLRYLSFGAPGYILFETGKRFLQCQGIYSAGQFSIFLVVPINVGLNYLLVWNKSYGIGFVGAPISIAISYWLMSLFLLLYVLFIDGKKCWFGLELRQAFKLSEWSSMFGLAINGTAMLLSEFIAFEILTLAASRFGTTALAAQSIASTTATMAFQIPFGVSVALSTKIADRVGSQDLAGLRRLTRVTYTVAGILGVLDAGLLIFFRFAIGRCFTSDKRVLIVSSKILTILGINQLYDCANIILAGFLRGQGRQAIGSRLNLMIYYLIAVPLSLILAFYFGLDLYGLWIGLGVGIFVLALSELYFVYNTRWFPIFDDARQRLQN</sequence>
<dbReference type="EMBL" id="CH408155">
    <property type="protein sequence ID" value="EDK37100.2"/>
    <property type="molecule type" value="Genomic_DNA"/>
</dbReference>
<feature type="transmembrane region" description="Helical" evidence="6">
    <location>
        <begin position="46"/>
        <end position="69"/>
    </location>
</feature>
<feature type="transmembrane region" description="Helical" evidence="6">
    <location>
        <begin position="444"/>
        <end position="464"/>
    </location>
</feature>
<dbReference type="GO" id="GO:0042910">
    <property type="term" value="F:xenobiotic transmembrane transporter activity"/>
    <property type="evidence" value="ECO:0007669"/>
    <property type="project" value="InterPro"/>
</dbReference>
<feature type="transmembrane region" description="Helical" evidence="6">
    <location>
        <begin position="417"/>
        <end position="438"/>
    </location>
</feature>
<feature type="transmembrane region" description="Helical" evidence="6">
    <location>
        <begin position="123"/>
        <end position="146"/>
    </location>
</feature>
<dbReference type="InParanoid" id="A5DD43"/>
<evidence type="ECO:0000256" key="6">
    <source>
        <dbReference type="SAM" id="Phobius"/>
    </source>
</evidence>
<dbReference type="PANTHER" id="PTHR11206">
    <property type="entry name" value="MULTIDRUG RESISTANCE PROTEIN"/>
    <property type="match status" value="1"/>
</dbReference>
<dbReference type="GeneID" id="5129516"/>
<name>A5DD43_PICGU</name>
<feature type="transmembrane region" description="Helical" evidence="6">
    <location>
        <begin position="185"/>
        <end position="207"/>
    </location>
</feature>
<dbReference type="GO" id="GO:0015297">
    <property type="term" value="F:antiporter activity"/>
    <property type="evidence" value="ECO:0007669"/>
    <property type="project" value="InterPro"/>
</dbReference>
<comment type="subcellular location">
    <subcellularLocation>
        <location evidence="1">Membrane</location>
        <topology evidence="1">Multi-pass membrane protein</topology>
    </subcellularLocation>
</comment>
<keyword evidence="3 6" id="KW-0812">Transmembrane</keyword>
<dbReference type="OMA" id="MAMFVCE"/>
<evidence type="ECO:0000256" key="4">
    <source>
        <dbReference type="ARBA" id="ARBA00022989"/>
    </source>
</evidence>
<dbReference type="AlphaFoldDB" id="A5DD43"/>
<dbReference type="Pfam" id="PF01554">
    <property type="entry name" value="MatE"/>
    <property type="match status" value="2"/>
</dbReference>
<evidence type="ECO:0000313" key="8">
    <source>
        <dbReference type="Proteomes" id="UP000001997"/>
    </source>
</evidence>
<evidence type="ECO:0000313" key="7">
    <source>
        <dbReference type="EMBL" id="EDK37100.2"/>
    </source>
</evidence>
<keyword evidence="4 6" id="KW-1133">Transmembrane helix</keyword>
<dbReference type="OrthoDB" id="2126698at2759"/>
<dbReference type="STRING" id="294746.A5DD43"/>
<evidence type="ECO:0008006" key="9">
    <source>
        <dbReference type="Google" id="ProtNLM"/>
    </source>
</evidence>